<name>A0A0D0PWQ0_KITGR</name>
<sequence>MVRMRIVRFCESDRHASRPPDLDPALPLDPPRLAVQCRQFVCHRTQHDLRGRPFGASPGGVRTGPGPAAPP</sequence>
<keyword evidence="3" id="KW-1185">Reference proteome</keyword>
<dbReference type="EMBL" id="JXZB01000001">
    <property type="protein sequence ID" value="KIQ66864.1"/>
    <property type="molecule type" value="Genomic_DNA"/>
</dbReference>
<reference evidence="2 3" key="1">
    <citation type="submission" date="2015-02" db="EMBL/GenBank/DDBJ databases">
        <title>Draft genome sequence of Kitasatospora griseola MF730-N6, a bafilomycin, terpentecin and satosporin producer.</title>
        <authorList>
            <person name="Arens J.C."/>
            <person name="Haltli B."/>
            <person name="Kerr R.G."/>
        </authorList>
    </citation>
    <scope>NUCLEOTIDE SEQUENCE [LARGE SCALE GENOMIC DNA]</scope>
    <source>
        <strain evidence="2 3">MF730-N6</strain>
    </source>
</reference>
<dbReference type="Proteomes" id="UP000032066">
    <property type="component" value="Unassembled WGS sequence"/>
</dbReference>
<accession>A0A0D0PWQ0</accession>
<dbReference type="AlphaFoldDB" id="A0A0D0PWQ0"/>
<proteinExistence type="predicted"/>
<protein>
    <submittedName>
        <fullName evidence="2">Uncharacterized protein</fullName>
    </submittedName>
</protein>
<evidence type="ECO:0000313" key="2">
    <source>
        <dbReference type="EMBL" id="KIQ66864.1"/>
    </source>
</evidence>
<evidence type="ECO:0000313" key="3">
    <source>
        <dbReference type="Proteomes" id="UP000032066"/>
    </source>
</evidence>
<feature type="region of interest" description="Disordered" evidence="1">
    <location>
        <begin position="49"/>
        <end position="71"/>
    </location>
</feature>
<gene>
    <name evidence="2" type="ORF">TR51_05360</name>
</gene>
<comment type="caution">
    <text evidence="2">The sequence shown here is derived from an EMBL/GenBank/DDBJ whole genome shotgun (WGS) entry which is preliminary data.</text>
</comment>
<organism evidence="2 3">
    <name type="scientific">Kitasatospora griseola</name>
    <name type="common">Streptomyces griseolosporeus</name>
    <dbReference type="NCBI Taxonomy" id="2064"/>
    <lineage>
        <taxon>Bacteria</taxon>
        <taxon>Bacillati</taxon>
        <taxon>Actinomycetota</taxon>
        <taxon>Actinomycetes</taxon>
        <taxon>Kitasatosporales</taxon>
        <taxon>Streptomycetaceae</taxon>
        <taxon>Kitasatospora</taxon>
    </lineage>
</organism>
<evidence type="ECO:0000256" key="1">
    <source>
        <dbReference type="SAM" id="MobiDB-lite"/>
    </source>
</evidence>